<name>A0A1M5KC27_9ACTN</name>
<accession>A0A1M5KC27</accession>
<feature type="active site" description="Tele-phosphohistidine intermediate" evidence="1">
    <location>
        <position position="11"/>
    </location>
</feature>
<dbReference type="OrthoDB" id="9781415at2"/>
<dbReference type="STRING" id="1206085.SAMN05443575_2104"/>
<dbReference type="AlphaFoldDB" id="A0A1M5KC27"/>
<dbReference type="Pfam" id="PF00300">
    <property type="entry name" value="His_Phos_1"/>
    <property type="match status" value="1"/>
</dbReference>
<feature type="active site" description="Proton donor/acceptor" evidence="1">
    <location>
        <position position="84"/>
    </location>
</feature>
<evidence type="ECO:0000256" key="3">
    <source>
        <dbReference type="SAM" id="MobiDB-lite"/>
    </source>
</evidence>
<sequence length="224" mass="23992">MTGRRLVLLRHGRTAWNAERRFQGHLDPPLDEVGRAQAYEVGALVAAMRPDLMVSSTLSRAVQTAGIVADVAGLPFTTDVRFRERGLGHWEGHTLDEVAAAYPEEYGEWAAGQDVERRGGETRDEVAHRSLAALAELPEVPLTVVVTHGATAMSTANALLGIAQRTHPLAPLANCHWTELVAEPVPAGRPPRWRVRGHNLGAPGAVVPLPTHPVSADGTTDADA</sequence>
<dbReference type="PANTHER" id="PTHR48100:SF1">
    <property type="entry name" value="HISTIDINE PHOSPHATASE FAMILY PROTEIN-RELATED"/>
    <property type="match status" value="1"/>
</dbReference>
<evidence type="ECO:0000256" key="2">
    <source>
        <dbReference type="PIRSR" id="PIRSR613078-2"/>
    </source>
</evidence>
<protein>
    <submittedName>
        <fullName evidence="4">Probable phosphoglycerate mutase</fullName>
    </submittedName>
</protein>
<dbReference type="RefSeq" id="WP_073389807.1">
    <property type="nucleotide sequence ID" value="NZ_FQVU01000003.1"/>
</dbReference>
<dbReference type="InterPro" id="IPR029033">
    <property type="entry name" value="His_PPase_superfam"/>
</dbReference>
<reference evidence="5" key="1">
    <citation type="submission" date="2016-11" db="EMBL/GenBank/DDBJ databases">
        <authorList>
            <person name="Varghese N."/>
            <person name="Submissions S."/>
        </authorList>
    </citation>
    <scope>NUCLEOTIDE SEQUENCE [LARGE SCALE GENOMIC DNA]</scope>
    <source>
        <strain evidence="5">DSM 45627</strain>
    </source>
</reference>
<dbReference type="Gene3D" id="3.40.50.1240">
    <property type="entry name" value="Phosphoglycerate mutase-like"/>
    <property type="match status" value="1"/>
</dbReference>
<gene>
    <name evidence="4" type="ORF">SAMN05443575_2104</name>
</gene>
<dbReference type="GO" id="GO:0016791">
    <property type="term" value="F:phosphatase activity"/>
    <property type="evidence" value="ECO:0007669"/>
    <property type="project" value="TreeGrafter"/>
</dbReference>
<evidence type="ECO:0000313" key="5">
    <source>
        <dbReference type="Proteomes" id="UP000186132"/>
    </source>
</evidence>
<dbReference type="GO" id="GO:0005737">
    <property type="term" value="C:cytoplasm"/>
    <property type="evidence" value="ECO:0007669"/>
    <property type="project" value="TreeGrafter"/>
</dbReference>
<dbReference type="SMART" id="SM00855">
    <property type="entry name" value="PGAM"/>
    <property type="match status" value="1"/>
</dbReference>
<dbReference type="CDD" id="cd07067">
    <property type="entry name" value="HP_PGM_like"/>
    <property type="match status" value="1"/>
</dbReference>
<evidence type="ECO:0000313" key="4">
    <source>
        <dbReference type="EMBL" id="SHG50049.1"/>
    </source>
</evidence>
<organism evidence="4 5">
    <name type="scientific">Jatrophihabitans endophyticus</name>
    <dbReference type="NCBI Taxonomy" id="1206085"/>
    <lineage>
        <taxon>Bacteria</taxon>
        <taxon>Bacillati</taxon>
        <taxon>Actinomycetota</taxon>
        <taxon>Actinomycetes</taxon>
        <taxon>Jatrophihabitantales</taxon>
        <taxon>Jatrophihabitantaceae</taxon>
        <taxon>Jatrophihabitans</taxon>
    </lineage>
</organism>
<feature type="binding site" evidence="2">
    <location>
        <position position="60"/>
    </location>
    <ligand>
        <name>substrate</name>
    </ligand>
</feature>
<feature type="binding site" evidence="2">
    <location>
        <begin position="10"/>
        <end position="17"/>
    </location>
    <ligand>
        <name>substrate</name>
    </ligand>
</feature>
<feature type="region of interest" description="Disordered" evidence="3">
    <location>
        <begin position="204"/>
        <end position="224"/>
    </location>
</feature>
<proteinExistence type="predicted"/>
<evidence type="ECO:0000256" key="1">
    <source>
        <dbReference type="PIRSR" id="PIRSR613078-1"/>
    </source>
</evidence>
<dbReference type="Proteomes" id="UP000186132">
    <property type="component" value="Unassembled WGS sequence"/>
</dbReference>
<keyword evidence="5" id="KW-1185">Reference proteome</keyword>
<dbReference type="EMBL" id="FQVU01000003">
    <property type="protein sequence ID" value="SHG50049.1"/>
    <property type="molecule type" value="Genomic_DNA"/>
</dbReference>
<dbReference type="InterPro" id="IPR013078">
    <property type="entry name" value="His_Pase_superF_clade-1"/>
</dbReference>
<dbReference type="PANTHER" id="PTHR48100">
    <property type="entry name" value="BROAD-SPECIFICITY PHOSPHATASE YOR283W-RELATED"/>
    <property type="match status" value="1"/>
</dbReference>
<dbReference type="InterPro" id="IPR050275">
    <property type="entry name" value="PGM_Phosphatase"/>
</dbReference>
<dbReference type="SUPFAM" id="SSF53254">
    <property type="entry name" value="Phosphoglycerate mutase-like"/>
    <property type="match status" value="1"/>
</dbReference>